<dbReference type="Pfam" id="PF00990">
    <property type="entry name" value="GGDEF"/>
    <property type="match status" value="1"/>
</dbReference>
<dbReference type="PROSITE" id="PS50887">
    <property type="entry name" value="GGDEF"/>
    <property type="match status" value="1"/>
</dbReference>
<keyword evidence="3" id="KW-1185">Reference proteome</keyword>
<evidence type="ECO:0000259" key="1">
    <source>
        <dbReference type="PROSITE" id="PS50887"/>
    </source>
</evidence>
<evidence type="ECO:0000313" key="2">
    <source>
        <dbReference type="EMBL" id="MBF4692364.1"/>
    </source>
</evidence>
<dbReference type="Proteomes" id="UP000614200">
    <property type="component" value="Unassembled WGS sequence"/>
</dbReference>
<dbReference type="EMBL" id="JADKNH010000002">
    <property type="protein sequence ID" value="MBF4692364.1"/>
    <property type="molecule type" value="Genomic_DNA"/>
</dbReference>
<dbReference type="NCBIfam" id="TIGR00254">
    <property type="entry name" value="GGDEF"/>
    <property type="match status" value="1"/>
</dbReference>
<sequence>MQSVLINLKKRYEPLFEHIRIVDFDEKVTYTLDCQNELERKPCNHLCRLKEDCFCAKVLQENRKMTRLEFLEGKSYIIYGFPIQEGNRKFVVELTDQIDGSNIFEETEEHDNRDITAIIEGMNQMIITDEMTGLFNRRYITQKLPLDLMHSYYKKGTLAIVMADIDKFKQINDLYGHDVGDRVLINFSNLLKNTIRSSSDWVARYGGEEFLIVLQNLNSHNIESIMQHIKSQIELAHFGPKFPEIRLTCSFGVVVCEGHIGDYENLIRMADQCLLQAKSEGRNKTIIAYLDETS</sequence>
<proteinExistence type="predicted"/>
<dbReference type="PANTHER" id="PTHR45138">
    <property type="entry name" value="REGULATORY COMPONENTS OF SENSORY TRANSDUCTION SYSTEM"/>
    <property type="match status" value="1"/>
</dbReference>
<dbReference type="RefSeq" id="WP_194700596.1">
    <property type="nucleotide sequence ID" value="NZ_JADKNH010000002.1"/>
</dbReference>
<accession>A0ABR9ZPM8</accession>
<dbReference type="CDD" id="cd01949">
    <property type="entry name" value="GGDEF"/>
    <property type="match status" value="1"/>
</dbReference>
<evidence type="ECO:0000313" key="3">
    <source>
        <dbReference type="Proteomes" id="UP000614200"/>
    </source>
</evidence>
<dbReference type="InterPro" id="IPR043128">
    <property type="entry name" value="Rev_trsase/Diguanyl_cyclase"/>
</dbReference>
<dbReference type="SMART" id="SM00267">
    <property type="entry name" value="GGDEF"/>
    <property type="match status" value="1"/>
</dbReference>
<protein>
    <submittedName>
        <fullName evidence="2">GGDEF domain-containing protein</fullName>
    </submittedName>
</protein>
<dbReference type="InterPro" id="IPR050469">
    <property type="entry name" value="Diguanylate_Cyclase"/>
</dbReference>
<name>A0ABR9ZPM8_9FIRM</name>
<dbReference type="InterPro" id="IPR029787">
    <property type="entry name" value="Nucleotide_cyclase"/>
</dbReference>
<dbReference type="InterPro" id="IPR000160">
    <property type="entry name" value="GGDEF_dom"/>
</dbReference>
<comment type="caution">
    <text evidence="2">The sequence shown here is derived from an EMBL/GenBank/DDBJ whole genome shotgun (WGS) entry which is preliminary data.</text>
</comment>
<dbReference type="Gene3D" id="3.30.70.270">
    <property type="match status" value="1"/>
</dbReference>
<feature type="domain" description="GGDEF" evidence="1">
    <location>
        <begin position="156"/>
        <end position="290"/>
    </location>
</feature>
<organism evidence="2 3">
    <name type="scientific">Fusibacter ferrireducens</name>
    <dbReference type="NCBI Taxonomy" id="2785058"/>
    <lineage>
        <taxon>Bacteria</taxon>
        <taxon>Bacillati</taxon>
        <taxon>Bacillota</taxon>
        <taxon>Clostridia</taxon>
        <taxon>Eubacteriales</taxon>
        <taxon>Eubacteriales Family XII. Incertae Sedis</taxon>
        <taxon>Fusibacter</taxon>
    </lineage>
</organism>
<reference evidence="2 3" key="1">
    <citation type="submission" date="2020-11" db="EMBL/GenBank/DDBJ databases">
        <title>Fusibacter basophilias sp. nov.</title>
        <authorList>
            <person name="Qiu D."/>
        </authorList>
    </citation>
    <scope>NUCLEOTIDE SEQUENCE [LARGE SCALE GENOMIC DNA]</scope>
    <source>
        <strain evidence="2 3">Q10-2</strain>
    </source>
</reference>
<dbReference type="PANTHER" id="PTHR45138:SF9">
    <property type="entry name" value="DIGUANYLATE CYCLASE DGCM-RELATED"/>
    <property type="match status" value="1"/>
</dbReference>
<dbReference type="SUPFAM" id="SSF55073">
    <property type="entry name" value="Nucleotide cyclase"/>
    <property type="match status" value="1"/>
</dbReference>
<gene>
    <name evidence="2" type="ORF">ISU02_04515</name>
</gene>